<protein>
    <submittedName>
        <fullName evidence="1">Uncharacterized protein</fullName>
    </submittedName>
</protein>
<organism evidence="1 2">
    <name type="scientific">Nakamurella flava</name>
    <dbReference type="NCBI Taxonomy" id="2576308"/>
    <lineage>
        <taxon>Bacteria</taxon>
        <taxon>Bacillati</taxon>
        <taxon>Actinomycetota</taxon>
        <taxon>Actinomycetes</taxon>
        <taxon>Nakamurellales</taxon>
        <taxon>Nakamurellaceae</taxon>
        <taxon>Nakamurella</taxon>
    </lineage>
</organism>
<dbReference type="EMBL" id="SZZH01000001">
    <property type="protein sequence ID" value="TKV61341.1"/>
    <property type="molecule type" value="Genomic_DNA"/>
</dbReference>
<accession>A0A4U6QLV3</accession>
<evidence type="ECO:0000313" key="1">
    <source>
        <dbReference type="EMBL" id="TKV61341.1"/>
    </source>
</evidence>
<comment type="caution">
    <text evidence="1">The sequence shown here is derived from an EMBL/GenBank/DDBJ whole genome shotgun (WGS) entry which is preliminary data.</text>
</comment>
<proteinExistence type="predicted"/>
<dbReference type="AlphaFoldDB" id="A0A4U6QLV3"/>
<dbReference type="Proteomes" id="UP000306985">
    <property type="component" value="Unassembled WGS sequence"/>
</dbReference>
<gene>
    <name evidence="1" type="ORF">FDO65_07010</name>
</gene>
<evidence type="ECO:0000313" key="2">
    <source>
        <dbReference type="Proteomes" id="UP000306985"/>
    </source>
</evidence>
<name>A0A4U6QLV3_9ACTN</name>
<dbReference type="RefSeq" id="WP_137448645.1">
    <property type="nucleotide sequence ID" value="NZ_SZZH01000001.1"/>
</dbReference>
<sequence>MTPQERRAMLARVIACEIAFQSHDRAAVDNYLLDLKSTVSDKAWPALSIEVIRQLTLQVVKPLLHRDDAAGGQFRRQLEIAAAQGRAATKTDHE</sequence>
<reference evidence="1 2" key="1">
    <citation type="submission" date="2019-05" db="EMBL/GenBank/DDBJ databases">
        <title>Nakamurella sp. N5BH11, whole genome shotgun sequence.</title>
        <authorList>
            <person name="Tuo L."/>
        </authorList>
    </citation>
    <scope>NUCLEOTIDE SEQUENCE [LARGE SCALE GENOMIC DNA]</scope>
    <source>
        <strain evidence="1 2">N5BH11</strain>
    </source>
</reference>
<keyword evidence="2" id="KW-1185">Reference proteome</keyword>